<evidence type="ECO:0000256" key="10">
    <source>
        <dbReference type="SAM" id="MobiDB-lite"/>
    </source>
</evidence>
<keyword evidence="8" id="KW-0902">Two-component regulatory system</keyword>
<reference evidence="12 13" key="1">
    <citation type="submission" date="2019-08" db="EMBL/GenBank/DDBJ databases">
        <title>Deep-cultivation of Planctomycetes and their phenomic and genomic characterization uncovers novel biology.</title>
        <authorList>
            <person name="Wiegand S."/>
            <person name="Jogler M."/>
            <person name="Boedeker C."/>
            <person name="Pinto D."/>
            <person name="Vollmers J."/>
            <person name="Rivas-Marin E."/>
            <person name="Kohn T."/>
            <person name="Peeters S.H."/>
            <person name="Heuer A."/>
            <person name="Rast P."/>
            <person name="Oberbeckmann S."/>
            <person name="Bunk B."/>
            <person name="Jeske O."/>
            <person name="Meyerdierks A."/>
            <person name="Storesund J.E."/>
            <person name="Kallscheuer N."/>
            <person name="Luecker S."/>
            <person name="Lage O.M."/>
            <person name="Pohl T."/>
            <person name="Merkel B.J."/>
            <person name="Hornburger P."/>
            <person name="Mueller R.-W."/>
            <person name="Bruemmer F."/>
            <person name="Labrenz M."/>
            <person name="Spormann A.M."/>
            <person name="Op Den Camp H."/>
            <person name="Overmann J."/>
            <person name="Amann R."/>
            <person name="Jetten M.S.M."/>
            <person name="Mascher T."/>
            <person name="Medema M.H."/>
            <person name="Devos D.P."/>
            <person name="Kaster A.-K."/>
            <person name="Ovreas L."/>
            <person name="Rohde M."/>
            <person name="Galperin M.Y."/>
            <person name="Jogler C."/>
        </authorList>
    </citation>
    <scope>NUCLEOTIDE SEQUENCE [LARGE SCALE GENOMIC DNA]</scope>
    <source>
        <strain evidence="12 13">LF1</strain>
    </source>
</reference>
<dbReference type="Proteomes" id="UP000322699">
    <property type="component" value="Unassembled WGS sequence"/>
</dbReference>
<dbReference type="InterPro" id="IPR003594">
    <property type="entry name" value="HATPase_dom"/>
</dbReference>
<keyword evidence="9" id="KW-0175">Coiled coil</keyword>
<feature type="domain" description="Histidine kinase" evidence="11">
    <location>
        <begin position="69"/>
        <end position="288"/>
    </location>
</feature>
<proteinExistence type="predicted"/>
<dbReference type="PRINTS" id="PR00344">
    <property type="entry name" value="BCTRLSENSOR"/>
</dbReference>
<evidence type="ECO:0000256" key="1">
    <source>
        <dbReference type="ARBA" id="ARBA00000085"/>
    </source>
</evidence>
<dbReference type="InterPro" id="IPR005467">
    <property type="entry name" value="His_kinase_dom"/>
</dbReference>
<evidence type="ECO:0000256" key="5">
    <source>
        <dbReference type="ARBA" id="ARBA00022741"/>
    </source>
</evidence>
<dbReference type="SUPFAM" id="SSF47384">
    <property type="entry name" value="Homodimeric domain of signal transducing histidine kinase"/>
    <property type="match status" value="1"/>
</dbReference>
<dbReference type="Gene3D" id="3.30.565.10">
    <property type="entry name" value="Histidine kinase-like ATPase, C-terminal domain"/>
    <property type="match status" value="1"/>
</dbReference>
<dbReference type="Pfam" id="PF00512">
    <property type="entry name" value="HisKA"/>
    <property type="match status" value="1"/>
</dbReference>
<dbReference type="EMBL" id="VRLW01000001">
    <property type="protein sequence ID" value="KAA1259429.1"/>
    <property type="molecule type" value="Genomic_DNA"/>
</dbReference>
<dbReference type="InterPro" id="IPR036097">
    <property type="entry name" value="HisK_dim/P_sf"/>
</dbReference>
<sequence length="533" mass="59355">MTSLRRGRFGNTPNDCKQLVVKNMDGKPLMKTFDESKSIRASRSNRSQSTGSSASGDNQISSVVRLMSETAHDLRSPLTTVREAIRLVHDGDLGEVTAEQTDLLKTAIDQCDCIDQMVGEMMQMERLRVGAPRADRKWVSIDQIRATVDQTLSPWSTPHQIDVLWDADLRHGSSSMPNVYADPSMIRRLIVNLVVNAIRASDQGQEVLIRFATADNGDFVRCSVIDRGRGIQADDLKRIADHHVSFSGGEGLGMTICRQLAAVHFSSLHLRSKLGQGTEVSFELPAAGPRSVAIAWARWRDAMKKISNESNARPLVRPRRRDETRSIASPHQAEINQQGSVQAIRLDSPAESVRSCSVALHHRDTKPRVADCFAAGIVTLGAAVSKQMADEFGDVLNRELQMFDMNYRVDARRWVWVLDADQNNINSRIDSIEQATHSRLEGVRSTWSEPQIISVDSKSSMPRLSDLMVRQALSASTIDHGLGHDEVRLGTSPISESDTANQRLDQELRRLSQQMKAQTLRLKQQSQNLRPRG</sequence>
<evidence type="ECO:0000256" key="7">
    <source>
        <dbReference type="ARBA" id="ARBA00022840"/>
    </source>
</evidence>
<dbReference type="GO" id="GO:0030295">
    <property type="term" value="F:protein kinase activator activity"/>
    <property type="evidence" value="ECO:0007669"/>
    <property type="project" value="TreeGrafter"/>
</dbReference>
<keyword evidence="3" id="KW-0597">Phosphoprotein</keyword>
<comment type="caution">
    <text evidence="12">The sequence shown here is derived from an EMBL/GenBank/DDBJ whole genome shotgun (WGS) entry which is preliminary data.</text>
</comment>
<dbReference type="PANTHER" id="PTHR42878:SF7">
    <property type="entry name" value="SENSOR HISTIDINE KINASE GLRK"/>
    <property type="match status" value="1"/>
</dbReference>
<evidence type="ECO:0000256" key="4">
    <source>
        <dbReference type="ARBA" id="ARBA00022679"/>
    </source>
</evidence>
<dbReference type="CDD" id="cd00082">
    <property type="entry name" value="HisKA"/>
    <property type="match status" value="1"/>
</dbReference>
<accession>A0A5B1CIA6</accession>
<keyword evidence="4 12" id="KW-0808">Transferase</keyword>
<name>A0A5B1CIA6_9BACT</name>
<keyword evidence="5" id="KW-0547">Nucleotide-binding</keyword>
<dbReference type="SMART" id="SM00387">
    <property type="entry name" value="HATPase_c"/>
    <property type="match status" value="1"/>
</dbReference>
<keyword evidence="6 12" id="KW-0418">Kinase</keyword>
<dbReference type="InterPro" id="IPR050351">
    <property type="entry name" value="BphY/WalK/GraS-like"/>
</dbReference>
<dbReference type="InterPro" id="IPR004358">
    <property type="entry name" value="Sig_transdc_His_kin-like_C"/>
</dbReference>
<gene>
    <name evidence="12" type="primary">sasA</name>
    <name evidence="12" type="ORF">LF1_19610</name>
</gene>
<dbReference type="Gene3D" id="1.10.287.130">
    <property type="match status" value="1"/>
</dbReference>
<evidence type="ECO:0000313" key="13">
    <source>
        <dbReference type="Proteomes" id="UP000322699"/>
    </source>
</evidence>
<feature type="coiled-coil region" evidence="9">
    <location>
        <begin position="494"/>
        <end position="528"/>
    </location>
</feature>
<organism evidence="12 13">
    <name type="scientific">Rubripirellula obstinata</name>
    <dbReference type="NCBI Taxonomy" id="406547"/>
    <lineage>
        <taxon>Bacteria</taxon>
        <taxon>Pseudomonadati</taxon>
        <taxon>Planctomycetota</taxon>
        <taxon>Planctomycetia</taxon>
        <taxon>Pirellulales</taxon>
        <taxon>Pirellulaceae</taxon>
        <taxon>Rubripirellula</taxon>
    </lineage>
</organism>
<comment type="catalytic activity">
    <reaction evidence="1">
        <text>ATP + protein L-histidine = ADP + protein N-phospho-L-histidine.</text>
        <dbReference type="EC" id="2.7.13.3"/>
    </reaction>
</comment>
<dbReference type="InterPro" id="IPR003661">
    <property type="entry name" value="HisK_dim/P_dom"/>
</dbReference>
<dbReference type="AlphaFoldDB" id="A0A5B1CIA6"/>
<dbReference type="PANTHER" id="PTHR42878">
    <property type="entry name" value="TWO-COMPONENT HISTIDINE KINASE"/>
    <property type="match status" value="1"/>
</dbReference>
<feature type="region of interest" description="Disordered" evidence="10">
    <location>
        <begin position="35"/>
        <end position="60"/>
    </location>
</feature>
<dbReference type="Pfam" id="PF02518">
    <property type="entry name" value="HATPase_c"/>
    <property type="match status" value="1"/>
</dbReference>
<dbReference type="PROSITE" id="PS50109">
    <property type="entry name" value="HIS_KIN"/>
    <property type="match status" value="1"/>
</dbReference>
<evidence type="ECO:0000256" key="9">
    <source>
        <dbReference type="SAM" id="Coils"/>
    </source>
</evidence>
<dbReference type="SMART" id="SM00388">
    <property type="entry name" value="HisKA"/>
    <property type="match status" value="1"/>
</dbReference>
<keyword evidence="7" id="KW-0067">ATP-binding</keyword>
<dbReference type="GO" id="GO:0005524">
    <property type="term" value="F:ATP binding"/>
    <property type="evidence" value="ECO:0007669"/>
    <property type="project" value="UniProtKB-KW"/>
</dbReference>
<protein>
    <recommendedName>
        <fullName evidence="2">histidine kinase</fullName>
        <ecNumber evidence="2">2.7.13.3</ecNumber>
    </recommendedName>
</protein>
<dbReference type="SUPFAM" id="SSF55874">
    <property type="entry name" value="ATPase domain of HSP90 chaperone/DNA topoisomerase II/histidine kinase"/>
    <property type="match status" value="1"/>
</dbReference>
<evidence type="ECO:0000259" key="11">
    <source>
        <dbReference type="PROSITE" id="PS50109"/>
    </source>
</evidence>
<dbReference type="GO" id="GO:0007234">
    <property type="term" value="P:osmosensory signaling via phosphorelay pathway"/>
    <property type="evidence" value="ECO:0007669"/>
    <property type="project" value="TreeGrafter"/>
</dbReference>
<dbReference type="GO" id="GO:0000155">
    <property type="term" value="F:phosphorelay sensor kinase activity"/>
    <property type="evidence" value="ECO:0007669"/>
    <property type="project" value="InterPro"/>
</dbReference>
<keyword evidence="13" id="KW-1185">Reference proteome</keyword>
<feature type="compositionally biased region" description="Low complexity" evidence="10">
    <location>
        <begin position="41"/>
        <end position="56"/>
    </location>
</feature>
<dbReference type="EC" id="2.7.13.3" evidence="2"/>
<evidence type="ECO:0000313" key="12">
    <source>
        <dbReference type="EMBL" id="KAA1259429.1"/>
    </source>
</evidence>
<evidence type="ECO:0000256" key="6">
    <source>
        <dbReference type="ARBA" id="ARBA00022777"/>
    </source>
</evidence>
<evidence type="ECO:0000256" key="2">
    <source>
        <dbReference type="ARBA" id="ARBA00012438"/>
    </source>
</evidence>
<dbReference type="GO" id="GO:0000156">
    <property type="term" value="F:phosphorelay response regulator activity"/>
    <property type="evidence" value="ECO:0007669"/>
    <property type="project" value="TreeGrafter"/>
</dbReference>
<evidence type="ECO:0000256" key="3">
    <source>
        <dbReference type="ARBA" id="ARBA00022553"/>
    </source>
</evidence>
<dbReference type="InterPro" id="IPR036890">
    <property type="entry name" value="HATPase_C_sf"/>
</dbReference>
<evidence type="ECO:0000256" key="8">
    <source>
        <dbReference type="ARBA" id="ARBA00023012"/>
    </source>
</evidence>